<name>A0ABW2PQD2_9BACL</name>
<protein>
    <submittedName>
        <fullName evidence="4">Gfo/Idh/MocA family protein</fullName>
    </submittedName>
</protein>
<keyword evidence="5" id="KW-1185">Reference proteome</keyword>
<dbReference type="EMBL" id="JBHTCO010000002">
    <property type="protein sequence ID" value="MFC7391616.1"/>
    <property type="molecule type" value="Genomic_DNA"/>
</dbReference>
<proteinExistence type="inferred from homology"/>
<dbReference type="PANTHER" id="PTHR43249:SF1">
    <property type="entry name" value="D-GLUCOSIDE 3-DEHYDROGENASE"/>
    <property type="match status" value="1"/>
</dbReference>
<dbReference type="SUPFAM" id="SSF55347">
    <property type="entry name" value="Glyceraldehyde-3-phosphate dehydrogenase-like, C-terminal domain"/>
    <property type="match status" value="1"/>
</dbReference>
<dbReference type="InterPro" id="IPR004104">
    <property type="entry name" value="Gfo/Idh/MocA-like_OxRdtase_C"/>
</dbReference>
<reference evidence="5" key="1">
    <citation type="journal article" date="2019" name="Int. J. Syst. Evol. Microbiol.">
        <title>The Global Catalogue of Microorganisms (GCM) 10K type strain sequencing project: providing services to taxonomists for standard genome sequencing and annotation.</title>
        <authorList>
            <consortium name="The Broad Institute Genomics Platform"/>
            <consortium name="The Broad Institute Genome Sequencing Center for Infectious Disease"/>
            <person name="Wu L."/>
            <person name="Ma J."/>
        </authorList>
    </citation>
    <scope>NUCLEOTIDE SEQUENCE [LARGE SCALE GENOMIC DNA]</scope>
    <source>
        <strain evidence="5">CGMCC 1.16305</strain>
    </source>
</reference>
<organism evidence="4 5">
    <name type="scientific">Scopulibacillus cellulosilyticus</name>
    <dbReference type="NCBI Taxonomy" id="2665665"/>
    <lineage>
        <taxon>Bacteria</taxon>
        <taxon>Bacillati</taxon>
        <taxon>Bacillota</taxon>
        <taxon>Bacilli</taxon>
        <taxon>Bacillales</taxon>
        <taxon>Sporolactobacillaceae</taxon>
        <taxon>Scopulibacillus</taxon>
    </lineage>
</organism>
<comment type="caution">
    <text evidence="4">The sequence shown here is derived from an EMBL/GenBank/DDBJ whole genome shotgun (WGS) entry which is preliminary data.</text>
</comment>
<accession>A0ABW2PQD2</accession>
<feature type="domain" description="Gfo/Idh/MocA-like oxidoreductase C-terminal" evidence="3">
    <location>
        <begin position="143"/>
        <end position="363"/>
    </location>
</feature>
<dbReference type="Gene3D" id="3.30.360.10">
    <property type="entry name" value="Dihydrodipicolinate Reductase, domain 2"/>
    <property type="match status" value="1"/>
</dbReference>
<dbReference type="InterPro" id="IPR052515">
    <property type="entry name" value="Gfo/Idh/MocA_Oxidoreductase"/>
</dbReference>
<dbReference type="InterPro" id="IPR000683">
    <property type="entry name" value="Gfo/Idh/MocA-like_OxRdtase_N"/>
</dbReference>
<evidence type="ECO:0000259" key="2">
    <source>
        <dbReference type="Pfam" id="PF01408"/>
    </source>
</evidence>
<feature type="domain" description="Gfo/Idh/MocA-like oxidoreductase N-terminal" evidence="2">
    <location>
        <begin position="5"/>
        <end position="127"/>
    </location>
</feature>
<dbReference type="Gene3D" id="3.40.50.720">
    <property type="entry name" value="NAD(P)-binding Rossmann-like Domain"/>
    <property type="match status" value="1"/>
</dbReference>
<dbReference type="PANTHER" id="PTHR43249">
    <property type="entry name" value="UDP-N-ACETYL-2-AMINO-2-DEOXY-D-GLUCURONATE OXIDASE"/>
    <property type="match status" value="1"/>
</dbReference>
<sequence>MNKLKAAVIGCGGIAFQKHLPALSKLKDKVNLAAFCDVVEERAENAAKEFGSEDAQVYSDYKELLKDDSIDVVHVCTPNISHSVITVDALEAGKHVMCEKPMAINSKEAKKMLDAAKRTGKKLTIGYQNRFRNDSIALHQACEAGDLGDVYFAKAHAIRRRGVPTWGVFMDKEKQGGGPLIDIGTHALDLTLWLMNNYKPKLVAGSAFQKLKDKPEGNIFGPWDPEKYQVEDSAFGYIKMENGATIMLESSWALNMLNGKEAQVTLCGTEAGAEMFGDAWKNEGYIKFNTTKYGQMVEAETSGGAGVAYFEGEEADAGYLEANQWIDAVLEDKEPVVKPEEAFVVTQILEAIYQSAETGKAIEINEQEGILSFTK</sequence>
<dbReference type="InterPro" id="IPR036291">
    <property type="entry name" value="NAD(P)-bd_dom_sf"/>
</dbReference>
<dbReference type="SUPFAM" id="SSF51735">
    <property type="entry name" value="NAD(P)-binding Rossmann-fold domains"/>
    <property type="match status" value="1"/>
</dbReference>
<dbReference type="RefSeq" id="WP_380963232.1">
    <property type="nucleotide sequence ID" value="NZ_JBHTCO010000002.1"/>
</dbReference>
<comment type="similarity">
    <text evidence="1">Belongs to the Gfo/Idh/MocA family.</text>
</comment>
<dbReference type="Pfam" id="PF01408">
    <property type="entry name" value="GFO_IDH_MocA"/>
    <property type="match status" value="1"/>
</dbReference>
<evidence type="ECO:0000256" key="1">
    <source>
        <dbReference type="ARBA" id="ARBA00010928"/>
    </source>
</evidence>
<evidence type="ECO:0000259" key="3">
    <source>
        <dbReference type="Pfam" id="PF02894"/>
    </source>
</evidence>
<dbReference type="Proteomes" id="UP001596505">
    <property type="component" value="Unassembled WGS sequence"/>
</dbReference>
<evidence type="ECO:0000313" key="4">
    <source>
        <dbReference type="EMBL" id="MFC7391616.1"/>
    </source>
</evidence>
<dbReference type="Pfam" id="PF02894">
    <property type="entry name" value="GFO_IDH_MocA_C"/>
    <property type="match status" value="1"/>
</dbReference>
<gene>
    <name evidence="4" type="ORF">ACFQRG_01220</name>
</gene>
<evidence type="ECO:0000313" key="5">
    <source>
        <dbReference type="Proteomes" id="UP001596505"/>
    </source>
</evidence>